<keyword evidence="5 7" id="KW-0472">Membrane</keyword>
<evidence type="ECO:0000256" key="2">
    <source>
        <dbReference type="ARBA" id="ARBA00022475"/>
    </source>
</evidence>
<feature type="transmembrane region" description="Helical" evidence="7">
    <location>
        <begin position="426"/>
        <end position="445"/>
    </location>
</feature>
<comment type="subcellular location">
    <subcellularLocation>
        <location evidence="1">Cell membrane</location>
        <topology evidence="1">Multi-pass membrane protein</topology>
    </subcellularLocation>
</comment>
<feature type="transmembrane region" description="Helical" evidence="7">
    <location>
        <begin position="379"/>
        <end position="406"/>
    </location>
</feature>
<feature type="compositionally biased region" description="Basic residues" evidence="6">
    <location>
        <begin position="64"/>
        <end position="75"/>
    </location>
</feature>
<feature type="transmembrane region" description="Helical" evidence="7">
    <location>
        <begin position="304"/>
        <end position="327"/>
    </location>
</feature>
<feature type="domain" description="EamA" evidence="9">
    <location>
        <begin position="342"/>
        <end position="501"/>
    </location>
</feature>
<dbReference type="PANTHER" id="PTHR42920">
    <property type="entry name" value="OS03G0707200 PROTEIN-RELATED"/>
    <property type="match status" value="1"/>
</dbReference>
<evidence type="ECO:0000256" key="1">
    <source>
        <dbReference type="ARBA" id="ARBA00004651"/>
    </source>
</evidence>
<evidence type="ECO:0000259" key="9">
    <source>
        <dbReference type="Pfam" id="PF00892"/>
    </source>
</evidence>
<protein>
    <recommendedName>
        <fullName evidence="9">EamA domain-containing protein</fullName>
    </recommendedName>
</protein>
<evidence type="ECO:0000256" key="3">
    <source>
        <dbReference type="ARBA" id="ARBA00022692"/>
    </source>
</evidence>
<keyword evidence="4 7" id="KW-1133">Transmembrane helix</keyword>
<feature type="transmembrane region" description="Helical" evidence="7">
    <location>
        <begin position="193"/>
        <end position="211"/>
    </location>
</feature>
<feature type="signal peptide" evidence="8">
    <location>
        <begin position="1"/>
        <end position="23"/>
    </location>
</feature>
<feature type="domain" description="EamA" evidence="9">
    <location>
        <begin position="159"/>
        <end position="319"/>
    </location>
</feature>
<dbReference type="InterPro" id="IPR037185">
    <property type="entry name" value="EmrE-like"/>
</dbReference>
<evidence type="ECO:0000256" key="7">
    <source>
        <dbReference type="SAM" id="Phobius"/>
    </source>
</evidence>
<evidence type="ECO:0000256" key="5">
    <source>
        <dbReference type="ARBA" id="ARBA00023136"/>
    </source>
</evidence>
<dbReference type="EMBL" id="JALLBG020000241">
    <property type="protein sequence ID" value="KAL3758068.1"/>
    <property type="molecule type" value="Genomic_DNA"/>
</dbReference>
<comment type="caution">
    <text evidence="10">The sequence shown here is derived from an EMBL/GenBank/DDBJ whole genome shotgun (WGS) entry which is preliminary data.</text>
</comment>
<evidence type="ECO:0000256" key="6">
    <source>
        <dbReference type="SAM" id="MobiDB-lite"/>
    </source>
</evidence>
<dbReference type="Pfam" id="PF00892">
    <property type="entry name" value="EamA"/>
    <property type="match status" value="2"/>
</dbReference>
<sequence length="502" mass="54860">MMMPPLPLVLMLQLSLLLPPTVCTTSDSFILTSNNLQRCFLNNCPTGPSSSSLSCFHSHGQRQSLHRRRRRRQRRPEKSTCLWNRRNHSQSSRCSSCSEKRISTHLALAMIPPKPAKNDDPLAPPSTKQVSAKTPNLIQLGSIIMQQICTVTHSKQSKGRLYLLLVSFLYGTLNSTLRAVYAMDGKPVPSALSFVRQMLSVVTFLPMLFLVRTNSTLNKKVAPEDEEGVVLLSLSKKDINFRKKGRPIWRSALELAFWNFGAQGLINAGLLHTSAARASFLTQTSVVMTPLLSAFAGERIQASVWGGCGLALSGLFLIATSVTTMTAPAAATKLARSTLFNRGDTMILLGALSWSMYIFRTTKLAQHHAELNLQFTKTVLLAAMYGGWLLSDATTTLTAAGTTFLTDGWWRNGVLASLWPCWKSPIVWMLLAYSAVGPGVVADILQQHGQRNLNSASESNIILCTETVFAAICAFMFLGEVVSLREIAGGSLIATAAILASR</sequence>
<feature type="transmembrane region" description="Helical" evidence="7">
    <location>
        <begin position="339"/>
        <end position="359"/>
    </location>
</feature>
<dbReference type="AlphaFoldDB" id="A0ABD3M2W4"/>
<dbReference type="InterPro" id="IPR051258">
    <property type="entry name" value="Diverse_Substrate_Transporter"/>
</dbReference>
<dbReference type="InterPro" id="IPR000620">
    <property type="entry name" value="EamA_dom"/>
</dbReference>
<dbReference type="PANTHER" id="PTHR42920:SF5">
    <property type="entry name" value="EAMA DOMAIN-CONTAINING PROTEIN"/>
    <property type="match status" value="1"/>
</dbReference>
<keyword evidence="3 7" id="KW-0812">Transmembrane</keyword>
<feature type="region of interest" description="Disordered" evidence="6">
    <location>
        <begin position="50"/>
        <end position="81"/>
    </location>
</feature>
<organism evidence="10 11">
    <name type="scientific">Discostella pseudostelligera</name>
    <dbReference type="NCBI Taxonomy" id="259834"/>
    <lineage>
        <taxon>Eukaryota</taxon>
        <taxon>Sar</taxon>
        <taxon>Stramenopiles</taxon>
        <taxon>Ochrophyta</taxon>
        <taxon>Bacillariophyta</taxon>
        <taxon>Coscinodiscophyceae</taxon>
        <taxon>Thalassiosirophycidae</taxon>
        <taxon>Stephanodiscales</taxon>
        <taxon>Stephanodiscaceae</taxon>
        <taxon>Discostella</taxon>
    </lineage>
</organism>
<evidence type="ECO:0000313" key="10">
    <source>
        <dbReference type="EMBL" id="KAL3758068.1"/>
    </source>
</evidence>
<evidence type="ECO:0000256" key="4">
    <source>
        <dbReference type="ARBA" id="ARBA00022989"/>
    </source>
</evidence>
<feature type="transmembrane region" description="Helical" evidence="7">
    <location>
        <begin position="161"/>
        <end position="181"/>
    </location>
</feature>
<gene>
    <name evidence="10" type="ORF">ACHAWU_009272</name>
</gene>
<proteinExistence type="predicted"/>
<evidence type="ECO:0000313" key="11">
    <source>
        <dbReference type="Proteomes" id="UP001530293"/>
    </source>
</evidence>
<name>A0ABD3M2W4_9STRA</name>
<keyword evidence="2" id="KW-1003">Cell membrane</keyword>
<feature type="chain" id="PRO_5044746248" description="EamA domain-containing protein" evidence="8">
    <location>
        <begin position="24"/>
        <end position="502"/>
    </location>
</feature>
<dbReference type="SUPFAM" id="SSF103481">
    <property type="entry name" value="Multidrug resistance efflux transporter EmrE"/>
    <property type="match status" value="2"/>
</dbReference>
<keyword evidence="8" id="KW-0732">Signal</keyword>
<dbReference type="Proteomes" id="UP001530293">
    <property type="component" value="Unassembled WGS sequence"/>
</dbReference>
<dbReference type="GO" id="GO:0005886">
    <property type="term" value="C:plasma membrane"/>
    <property type="evidence" value="ECO:0007669"/>
    <property type="project" value="UniProtKB-SubCell"/>
</dbReference>
<reference evidence="10 11" key="1">
    <citation type="submission" date="2024-10" db="EMBL/GenBank/DDBJ databases">
        <title>Updated reference genomes for cyclostephanoid diatoms.</title>
        <authorList>
            <person name="Roberts W.R."/>
            <person name="Alverson A.J."/>
        </authorList>
    </citation>
    <scope>NUCLEOTIDE SEQUENCE [LARGE SCALE GENOMIC DNA]</scope>
    <source>
        <strain evidence="10 11">AJA232-27</strain>
    </source>
</reference>
<evidence type="ECO:0000256" key="8">
    <source>
        <dbReference type="SAM" id="SignalP"/>
    </source>
</evidence>
<accession>A0ABD3M2W4</accession>
<keyword evidence="11" id="KW-1185">Reference proteome</keyword>